<comment type="caution">
    <text evidence="1">The sequence shown here is derived from an EMBL/GenBank/DDBJ whole genome shotgun (WGS) entry which is preliminary data.</text>
</comment>
<keyword evidence="2" id="KW-1185">Reference proteome</keyword>
<evidence type="ECO:0000313" key="1">
    <source>
        <dbReference type="EMBL" id="EJF47604.1"/>
    </source>
</evidence>
<organism evidence="1 2">
    <name type="scientific">Schaalia georgiae F0490</name>
    <dbReference type="NCBI Taxonomy" id="1125717"/>
    <lineage>
        <taxon>Bacteria</taxon>
        <taxon>Bacillati</taxon>
        <taxon>Actinomycetota</taxon>
        <taxon>Actinomycetes</taxon>
        <taxon>Actinomycetales</taxon>
        <taxon>Actinomycetaceae</taxon>
        <taxon>Schaalia</taxon>
    </lineage>
</organism>
<dbReference type="PATRIC" id="fig|1125717.3.peg.571"/>
<accession>J0NKG9</accession>
<dbReference type="EMBL" id="AKFS01000078">
    <property type="protein sequence ID" value="EJF47604.1"/>
    <property type="molecule type" value="Genomic_DNA"/>
</dbReference>
<name>J0NKG9_9ACTO</name>
<proteinExistence type="predicted"/>
<gene>
    <name evidence="1" type="ORF">HMPREF1317_0458</name>
</gene>
<evidence type="ECO:0000313" key="2">
    <source>
        <dbReference type="Proteomes" id="UP000004578"/>
    </source>
</evidence>
<protein>
    <submittedName>
        <fullName evidence="1">Uncharacterized protein</fullName>
    </submittedName>
</protein>
<dbReference type="AlphaFoldDB" id="J0NKG9"/>
<sequence length="73" mass="7929">MHSRRRSSSANGLGHERCATRMNASARIRSRSRGGCRLLVLEPHAPTVIESSQAITFVTHNAFSIGCWCMGGS</sequence>
<dbReference type="Proteomes" id="UP000004578">
    <property type="component" value="Unassembled WGS sequence"/>
</dbReference>
<reference evidence="1 2" key="1">
    <citation type="submission" date="2012-05" db="EMBL/GenBank/DDBJ databases">
        <authorList>
            <person name="Harkins D.M."/>
            <person name="Madupu R."/>
            <person name="Durkin A.S."/>
            <person name="Torralba M."/>
            <person name="Methe B."/>
            <person name="Sutton G.G."/>
            <person name="Nelson K.E."/>
        </authorList>
    </citation>
    <scope>NUCLEOTIDE SEQUENCE [LARGE SCALE GENOMIC DNA]</scope>
    <source>
        <strain evidence="1 2">F0490</strain>
    </source>
</reference>